<reference evidence="2" key="1">
    <citation type="journal article" date="2023" name="Commun. Biol.">
        <title>Genome analysis of Parmales, the sister group of diatoms, reveals the evolutionary specialization of diatoms from phago-mixotrophs to photoautotrophs.</title>
        <authorList>
            <person name="Ban H."/>
            <person name="Sato S."/>
            <person name="Yoshikawa S."/>
            <person name="Yamada K."/>
            <person name="Nakamura Y."/>
            <person name="Ichinomiya M."/>
            <person name="Sato N."/>
            <person name="Blanc-Mathieu R."/>
            <person name="Endo H."/>
            <person name="Kuwata A."/>
            <person name="Ogata H."/>
        </authorList>
    </citation>
    <scope>NUCLEOTIDE SEQUENCE [LARGE SCALE GENOMIC DNA]</scope>
</reference>
<evidence type="ECO:0000313" key="2">
    <source>
        <dbReference type="Proteomes" id="UP001165065"/>
    </source>
</evidence>
<keyword evidence="2" id="KW-1185">Reference proteome</keyword>
<dbReference type="AlphaFoldDB" id="A0A9W7G437"/>
<protein>
    <submittedName>
        <fullName evidence="1">Uncharacterized protein</fullName>
    </submittedName>
</protein>
<proteinExistence type="predicted"/>
<dbReference type="SUPFAM" id="SSF55961">
    <property type="entry name" value="Bet v1-like"/>
    <property type="match status" value="1"/>
</dbReference>
<gene>
    <name evidence="1" type="ORF">TrCOL_g6759</name>
</gene>
<name>A0A9W7G437_9STRA</name>
<sequence length="167" mass="17719">MYTTITPQYSETVSINAPLSAVVRYLNDTARLASLVTSTGEPFISLNLDHTLQKTDGKTPSVGLTFAAVVFGAPAPFIGTFSKVTSTPDGYELQWVGSIKKGCVTIAAFEHGFALARDNGKTVLTHYEAFPGGIVGCLPKKIAGNIVKKNYVGLSVVHECSAIGTRH</sequence>
<comment type="caution">
    <text evidence="1">The sequence shown here is derived from an EMBL/GenBank/DDBJ whole genome shotgun (WGS) entry which is preliminary data.</text>
</comment>
<dbReference type="Proteomes" id="UP001165065">
    <property type="component" value="Unassembled WGS sequence"/>
</dbReference>
<accession>A0A9W7G437</accession>
<dbReference type="EMBL" id="BRYA01000016">
    <property type="protein sequence ID" value="GMI32168.1"/>
    <property type="molecule type" value="Genomic_DNA"/>
</dbReference>
<evidence type="ECO:0000313" key="1">
    <source>
        <dbReference type="EMBL" id="GMI32168.1"/>
    </source>
</evidence>
<organism evidence="1 2">
    <name type="scientific">Triparma columacea</name>
    <dbReference type="NCBI Taxonomy" id="722753"/>
    <lineage>
        <taxon>Eukaryota</taxon>
        <taxon>Sar</taxon>
        <taxon>Stramenopiles</taxon>
        <taxon>Ochrophyta</taxon>
        <taxon>Bolidophyceae</taxon>
        <taxon>Parmales</taxon>
        <taxon>Triparmaceae</taxon>
        <taxon>Triparma</taxon>
    </lineage>
</organism>